<dbReference type="OrthoDB" id="194443at2759"/>
<dbReference type="PROSITE" id="PS50097">
    <property type="entry name" value="BTB"/>
    <property type="match status" value="1"/>
</dbReference>
<reference evidence="2 3" key="1">
    <citation type="journal article" date="2014" name="BMC Genomics">
        <title>Genome sequencing of four Aureobasidium pullulans varieties: biotechnological potential, stress tolerance, and description of new species.</title>
        <authorList>
            <person name="Gostin Ar C."/>
            <person name="Ohm R.A."/>
            <person name="Kogej T."/>
            <person name="Sonjak S."/>
            <person name="Turk M."/>
            <person name="Zajc J."/>
            <person name="Zalar P."/>
            <person name="Grube M."/>
            <person name="Sun H."/>
            <person name="Han J."/>
            <person name="Sharma A."/>
            <person name="Chiniquy J."/>
            <person name="Ngan C.Y."/>
            <person name="Lipzen A."/>
            <person name="Barry K."/>
            <person name="Grigoriev I.V."/>
            <person name="Gunde-Cimerman N."/>
        </authorList>
    </citation>
    <scope>NUCLEOTIDE SEQUENCE [LARGE SCALE GENOMIC DNA]</scope>
    <source>
        <strain evidence="2 3">EXF-2481</strain>
    </source>
</reference>
<gene>
    <name evidence="2" type="ORF">AUEXF2481DRAFT_24628</name>
</gene>
<evidence type="ECO:0000313" key="3">
    <source>
        <dbReference type="Proteomes" id="UP000030641"/>
    </source>
</evidence>
<keyword evidence="3" id="KW-1185">Reference proteome</keyword>
<dbReference type="RefSeq" id="XP_013348782.1">
    <property type="nucleotide sequence ID" value="XM_013493328.1"/>
</dbReference>
<feature type="domain" description="BTB" evidence="1">
    <location>
        <begin position="21"/>
        <end position="92"/>
    </location>
</feature>
<dbReference type="InterPro" id="IPR011333">
    <property type="entry name" value="SKP1/BTB/POZ_sf"/>
</dbReference>
<dbReference type="Pfam" id="PF00651">
    <property type="entry name" value="BTB"/>
    <property type="match status" value="1"/>
</dbReference>
<organism evidence="2 3">
    <name type="scientific">Aureobasidium subglaciale (strain EXF-2481)</name>
    <name type="common">Aureobasidium pullulans var. subglaciale</name>
    <dbReference type="NCBI Taxonomy" id="1043005"/>
    <lineage>
        <taxon>Eukaryota</taxon>
        <taxon>Fungi</taxon>
        <taxon>Dikarya</taxon>
        <taxon>Ascomycota</taxon>
        <taxon>Pezizomycotina</taxon>
        <taxon>Dothideomycetes</taxon>
        <taxon>Dothideomycetidae</taxon>
        <taxon>Dothideales</taxon>
        <taxon>Saccotheciaceae</taxon>
        <taxon>Aureobasidium</taxon>
    </lineage>
</organism>
<name>A0A074YR96_AURSE</name>
<proteinExistence type="predicted"/>
<dbReference type="AlphaFoldDB" id="A0A074YR96"/>
<accession>A0A074YR96</accession>
<dbReference type="InterPro" id="IPR000210">
    <property type="entry name" value="BTB/POZ_dom"/>
</dbReference>
<evidence type="ECO:0000259" key="1">
    <source>
        <dbReference type="PROSITE" id="PS50097"/>
    </source>
</evidence>
<dbReference type="InParanoid" id="A0A074YR96"/>
<protein>
    <recommendedName>
        <fullName evidence="1">BTB domain-containing protein</fullName>
    </recommendedName>
</protein>
<dbReference type="EMBL" id="KL584749">
    <property type="protein sequence ID" value="KER00284.1"/>
    <property type="molecule type" value="Genomic_DNA"/>
</dbReference>
<dbReference type="SMART" id="SM00225">
    <property type="entry name" value="BTB"/>
    <property type="match status" value="1"/>
</dbReference>
<sequence>MTDSSRRLRGAGSFRRSVSGPVASIEVGDGLHVQEFFAHKSLLCDCSQYFKAALDGHFAEGQKQKIVLDDEDPVIFGTFVAWLYQGQLDSQGVEAALDGSERFDYHIAKLIVFADKRSITELENDAITMLLSFSHRAGPVERRVVECIYEIPHVLQISNLLCVLASEEVHFRQSSRMGNMTCYPPEYLAIMVRILLEPVESRIHRSLKFFIDDLASFCNAYHTHQESSKVCSSLTDNAYVPYVPPETQRPSTKRPRILAAGLTTVINISDDREGEHR</sequence>
<dbReference type="GeneID" id="25362802"/>
<evidence type="ECO:0000313" key="2">
    <source>
        <dbReference type="EMBL" id="KER00284.1"/>
    </source>
</evidence>
<dbReference type="STRING" id="1043005.A0A074YR96"/>
<dbReference type="SUPFAM" id="SSF54695">
    <property type="entry name" value="POZ domain"/>
    <property type="match status" value="1"/>
</dbReference>
<dbReference type="PANTHER" id="PTHR47843:SF2">
    <property type="entry name" value="BTB DOMAIN-CONTAINING PROTEIN"/>
    <property type="match status" value="1"/>
</dbReference>
<dbReference type="Proteomes" id="UP000030641">
    <property type="component" value="Unassembled WGS sequence"/>
</dbReference>
<dbReference type="Gene3D" id="3.30.710.10">
    <property type="entry name" value="Potassium Channel Kv1.1, Chain A"/>
    <property type="match status" value="1"/>
</dbReference>
<dbReference type="PANTHER" id="PTHR47843">
    <property type="entry name" value="BTB DOMAIN-CONTAINING PROTEIN-RELATED"/>
    <property type="match status" value="1"/>
</dbReference>
<dbReference type="HOGENOM" id="CLU_1119974_0_0_1"/>